<feature type="domain" description="ABC transporter" evidence="15">
    <location>
        <begin position="288"/>
        <end position="532"/>
    </location>
</feature>
<dbReference type="InterPro" id="IPR003593">
    <property type="entry name" value="AAA+_ATPase"/>
</dbReference>
<evidence type="ECO:0000256" key="12">
    <source>
        <dbReference type="ARBA" id="ARBA00073921"/>
    </source>
</evidence>
<accession>A0A2R9BI11</accession>
<dbReference type="FunFam" id="3.40.50.300:FF:000471">
    <property type="entry name" value="ATP-binding cassette, sub-family F (GCN20), member 1"/>
    <property type="match status" value="1"/>
</dbReference>
<evidence type="ECO:0000256" key="11">
    <source>
        <dbReference type="ARBA" id="ARBA00023242"/>
    </source>
</evidence>
<dbReference type="Bgee" id="ENSPPAG00000036348">
    <property type="expression patterns" value="Expressed in testis and 6 other cell types or tissues"/>
</dbReference>
<dbReference type="Ensembl" id="ENSPPAT00000049363.1">
    <property type="protein sequence ID" value="ENSPPAP00000026530.1"/>
    <property type="gene ID" value="ENSPPAG00000036348.1"/>
</dbReference>
<dbReference type="InterPro" id="IPR027417">
    <property type="entry name" value="P-loop_NTPase"/>
</dbReference>
<dbReference type="AlphaFoldDB" id="A0A2R9BI11"/>
<dbReference type="GO" id="GO:0005654">
    <property type="term" value="C:nucleoplasm"/>
    <property type="evidence" value="ECO:0007669"/>
    <property type="project" value="UniProtKB-SubCell"/>
</dbReference>
<gene>
    <name evidence="16" type="primary">ABCF1</name>
</gene>
<keyword evidence="8" id="KW-0547">Nucleotide-binding</keyword>
<evidence type="ECO:0000256" key="6">
    <source>
        <dbReference type="ARBA" id="ARBA00022553"/>
    </source>
</evidence>
<dbReference type="CDD" id="cd03221">
    <property type="entry name" value="ABCF_EF-3"/>
    <property type="match status" value="1"/>
</dbReference>
<dbReference type="EMBL" id="AJFE02021342">
    <property type="status" value="NOT_ANNOTATED_CDS"/>
    <property type="molecule type" value="Genomic_DNA"/>
</dbReference>
<keyword evidence="17" id="KW-1185">Reference proteome</keyword>
<comment type="subcellular location">
    <subcellularLocation>
        <location evidence="2">Cytoplasm</location>
    </subcellularLocation>
    <subcellularLocation>
        <location evidence="1">Nucleus envelope</location>
    </subcellularLocation>
    <subcellularLocation>
        <location evidence="3">Nucleus</location>
        <location evidence="3">Nucleoplasm</location>
    </subcellularLocation>
</comment>
<dbReference type="InterPro" id="IPR003439">
    <property type="entry name" value="ABC_transporter-like_ATP-bd"/>
</dbReference>
<feature type="region of interest" description="Disordered" evidence="14">
    <location>
        <begin position="543"/>
        <end position="586"/>
    </location>
</feature>
<feature type="region of interest" description="Disordered" evidence="14">
    <location>
        <begin position="1"/>
        <end position="243"/>
    </location>
</feature>
<dbReference type="PROSITE" id="PS00211">
    <property type="entry name" value="ABC_TRANSPORTER_1"/>
    <property type="match status" value="1"/>
</dbReference>
<evidence type="ECO:0000313" key="17">
    <source>
        <dbReference type="Proteomes" id="UP000240080"/>
    </source>
</evidence>
<feature type="compositionally biased region" description="Basic and acidic residues" evidence="14">
    <location>
        <begin position="543"/>
        <end position="564"/>
    </location>
</feature>
<dbReference type="PANTHER" id="PTHR19211:SF130">
    <property type="entry name" value="ATP BINDING CASSETTE SUBFAMILY F MEMBER 1"/>
    <property type="match status" value="1"/>
</dbReference>
<evidence type="ECO:0000256" key="7">
    <source>
        <dbReference type="ARBA" id="ARBA00022737"/>
    </source>
</evidence>
<keyword evidence="11" id="KW-0539">Nucleus</keyword>
<dbReference type="Proteomes" id="UP000240080">
    <property type="component" value="Chromosome 6"/>
</dbReference>
<keyword evidence="6" id="KW-0597">Phosphoprotein</keyword>
<dbReference type="GO" id="GO:0005829">
    <property type="term" value="C:cytosol"/>
    <property type="evidence" value="ECO:0007669"/>
    <property type="project" value="Ensembl"/>
</dbReference>
<sequence length="829" mass="94122">MPKAPKQQPPEPEWIGDGESTSPSGEFFEELAVEDKQAGEEEKVLKEKEQQQQQQQQQVQRDTRKGRRKKDVDDDGEEKELMERLKKLSVPASDEEDEVPAPKPRGGKKTKGGNVFAALIQDQSEEEEEEEKHPPKPAKPEKNRINKAVSEEQQPALKGKKGKEEKSKGKAKPQNKFAALDNEEEDKEEEIIKEKEPPKQGKEKAKKAEQGSEEEGEGEEEEEEGGESKADDPYAHLSKKEKKKLKKQMEYERQVASLKAANAAENDFSVSQAEMSSRQAMLENASDIKLEKFSISAHGKELFVNADLYIVASRRYGLVGPNGKGKTTLLKHIANRALSIPPNIDVLLCEQEVVADETPAVQAVLRADTKRLKLLEEERRLQGQLEQGDDTAAERLEKVYEELRATGAAAAEAKARRILAGLGFDPEMQNRPTQKFSGGWRMRVSLARALFMEPTLLMLDEPTNHLDLNAVIWLNNYLQGWRKTLLIVSHDQGFLDDVCTDIIHLDAQRLHYYRGNYMTFKKMYQQKQKELLKQYEKQEKKLKELKAGGKSTKQAEKQTKEALTRKQQKCRRKNQDEESQEAPELLKRPKEYTVRFTFPDPPPLSPPVLGLHGVTFGYEGQKPLFKNLDFGIDMDSRSELGCVAGATGRSTLLLLLTGKLTPTHGEMRKNHRLKIGFFNQQYAEQLRMEETPTEYLQRGFNLPYQDARKCLGRFGLESHLTNWHILRVCGQKARVVFAELACREPDVLILDEPTNNLDIESIDALGEAINEYKGAVIVVSHDARLITETNCQLWVVEEQSVSQIDGDFEDYKREVLEALGEVMVSRPRE</sequence>
<evidence type="ECO:0000256" key="4">
    <source>
        <dbReference type="ARBA" id="ARBA00011054"/>
    </source>
</evidence>
<evidence type="ECO:0000259" key="15">
    <source>
        <dbReference type="PROSITE" id="PS50893"/>
    </source>
</evidence>
<feature type="compositionally biased region" description="Basic and acidic residues" evidence="14">
    <location>
        <begin position="33"/>
        <end position="50"/>
    </location>
</feature>
<proteinExistence type="inferred from homology"/>
<evidence type="ECO:0000256" key="5">
    <source>
        <dbReference type="ARBA" id="ARBA00022490"/>
    </source>
</evidence>
<dbReference type="Gene3D" id="3.40.50.300">
    <property type="entry name" value="P-loop containing nucleotide triphosphate hydrolases"/>
    <property type="match status" value="2"/>
</dbReference>
<feature type="compositionally biased region" description="Basic and acidic residues" evidence="14">
    <location>
        <begin position="190"/>
        <end position="210"/>
    </location>
</feature>
<dbReference type="SMART" id="SM00382">
    <property type="entry name" value="AAA"/>
    <property type="match status" value="2"/>
</dbReference>
<dbReference type="FunFam" id="3.40.50.300:FF:000472">
    <property type="entry name" value="ATP-binding cassette, sub-family F (GCN20), member 1"/>
    <property type="match status" value="1"/>
</dbReference>
<keyword evidence="5" id="KW-0963">Cytoplasm</keyword>
<dbReference type="GO" id="GO:0005635">
    <property type="term" value="C:nuclear envelope"/>
    <property type="evidence" value="ECO:0007669"/>
    <property type="project" value="UniProtKB-SubCell"/>
</dbReference>
<comment type="similarity">
    <text evidence="4">Belongs to the ABC transporter superfamily. ABCF family. EF3 subfamily.</text>
</comment>
<dbReference type="InterPro" id="IPR050611">
    <property type="entry name" value="ABCF"/>
</dbReference>
<evidence type="ECO:0000256" key="8">
    <source>
        <dbReference type="ARBA" id="ARBA00022741"/>
    </source>
</evidence>
<dbReference type="Pfam" id="PF00005">
    <property type="entry name" value="ABC_tran"/>
    <property type="match status" value="2"/>
</dbReference>
<name>A0A2R9BI11_PANPA</name>
<dbReference type="SUPFAM" id="SSF52540">
    <property type="entry name" value="P-loop containing nucleoside triphosphate hydrolases"/>
    <property type="match status" value="2"/>
</dbReference>
<dbReference type="OMA" id="ARLVLCM"/>
<evidence type="ECO:0000256" key="3">
    <source>
        <dbReference type="ARBA" id="ARBA00004642"/>
    </source>
</evidence>
<feature type="compositionally biased region" description="Basic and acidic residues" evidence="14">
    <location>
        <begin position="131"/>
        <end position="144"/>
    </location>
</feature>
<reference evidence="16 17" key="1">
    <citation type="journal article" date="2012" name="Nature">
        <title>The bonobo genome compared with the chimpanzee and human genomes.</title>
        <authorList>
            <person name="Prufer K."/>
            <person name="Munch K."/>
            <person name="Hellmann I."/>
            <person name="Akagi K."/>
            <person name="Miller J.R."/>
            <person name="Walenz B."/>
            <person name="Koren S."/>
            <person name="Sutton G."/>
            <person name="Kodira C."/>
            <person name="Winer R."/>
            <person name="Knight J.R."/>
            <person name="Mullikin J.C."/>
            <person name="Meader S.J."/>
            <person name="Ponting C.P."/>
            <person name="Lunter G."/>
            <person name="Higashino S."/>
            <person name="Hobolth A."/>
            <person name="Dutheil J."/>
            <person name="Karakoc E."/>
            <person name="Alkan C."/>
            <person name="Sajjadian S."/>
            <person name="Catacchio C.R."/>
            <person name="Ventura M."/>
            <person name="Marques-Bonet T."/>
            <person name="Eichler E.E."/>
            <person name="Andre C."/>
            <person name="Atencia R."/>
            <person name="Mugisha L."/>
            <person name="Junhold J."/>
            <person name="Patterson N."/>
            <person name="Siebauer M."/>
            <person name="Good J.M."/>
            <person name="Fischer A."/>
            <person name="Ptak S.E."/>
            <person name="Lachmann M."/>
            <person name="Symer D.E."/>
            <person name="Mailund T."/>
            <person name="Schierup M.H."/>
            <person name="Andres A.M."/>
            <person name="Kelso J."/>
            <person name="Paabo S."/>
        </authorList>
    </citation>
    <scope>NUCLEOTIDE SEQUENCE [LARGE SCALE GENOMIC DNA]</scope>
</reference>
<evidence type="ECO:0000256" key="1">
    <source>
        <dbReference type="ARBA" id="ARBA00004259"/>
    </source>
</evidence>
<organism evidence="16 17">
    <name type="scientific">Pan paniscus</name>
    <name type="common">Pygmy chimpanzee</name>
    <name type="synonym">Bonobo</name>
    <dbReference type="NCBI Taxonomy" id="9597"/>
    <lineage>
        <taxon>Eukaryota</taxon>
        <taxon>Metazoa</taxon>
        <taxon>Chordata</taxon>
        <taxon>Craniata</taxon>
        <taxon>Vertebrata</taxon>
        <taxon>Euteleostomi</taxon>
        <taxon>Mammalia</taxon>
        <taxon>Eutheria</taxon>
        <taxon>Euarchontoglires</taxon>
        <taxon>Primates</taxon>
        <taxon>Haplorrhini</taxon>
        <taxon>Catarrhini</taxon>
        <taxon>Hominidae</taxon>
        <taxon>Pan</taxon>
    </lineage>
</organism>
<keyword evidence="7" id="KW-0677">Repeat</keyword>
<evidence type="ECO:0000256" key="2">
    <source>
        <dbReference type="ARBA" id="ARBA00004496"/>
    </source>
</evidence>
<dbReference type="GeneTree" id="ENSGT00940000158329"/>
<dbReference type="GO" id="GO:0016887">
    <property type="term" value="F:ATP hydrolysis activity"/>
    <property type="evidence" value="ECO:0007669"/>
    <property type="project" value="InterPro"/>
</dbReference>
<feature type="compositionally biased region" description="Low complexity" evidence="14">
    <location>
        <begin position="51"/>
        <end position="60"/>
    </location>
</feature>
<dbReference type="PANTHER" id="PTHR19211">
    <property type="entry name" value="ATP-BINDING TRANSPORT PROTEIN-RELATED"/>
    <property type="match status" value="1"/>
</dbReference>
<dbReference type="STRING" id="9597.ENSPPAP00000026530"/>
<keyword evidence="10" id="KW-0010">Activator</keyword>
<evidence type="ECO:0000256" key="13">
    <source>
        <dbReference type="ARBA" id="ARBA00081386"/>
    </source>
</evidence>
<feature type="domain" description="ABC transporter" evidence="15">
    <location>
        <begin position="609"/>
        <end position="824"/>
    </location>
</feature>
<evidence type="ECO:0000256" key="10">
    <source>
        <dbReference type="ARBA" id="ARBA00023159"/>
    </source>
</evidence>
<reference evidence="16" key="2">
    <citation type="submission" date="2025-08" db="UniProtKB">
        <authorList>
            <consortium name="Ensembl"/>
        </authorList>
    </citation>
    <scope>IDENTIFICATION</scope>
</reference>
<dbReference type="GO" id="GO:0005524">
    <property type="term" value="F:ATP binding"/>
    <property type="evidence" value="ECO:0007669"/>
    <property type="project" value="UniProtKB-KW"/>
</dbReference>
<feature type="compositionally biased region" description="Acidic residues" evidence="14">
    <location>
        <begin position="211"/>
        <end position="225"/>
    </location>
</feature>
<evidence type="ECO:0000313" key="16">
    <source>
        <dbReference type="Ensembl" id="ENSPPAP00000026530.1"/>
    </source>
</evidence>
<dbReference type="InterPro" id="IPR017871">
    <property type="entry name" value="ABC_transporter-like_CS"/>
</dbReference>
<evidence type="ECO:0000256" key="9">
    <source>
        <dbReference type="ARBA" id="ARBA00022840"/>
    </source>
</evidence>
<keyword evidence="9" id="KW-0067">ATP-binding</keyword>
<dbReference type="EMBL" id="AJFE02021343">
    <property type="status" value="NOT_ANNOTATED_CDS"/>
    <property type="molecule type" value="Genomic_DNA"/>
</dbReference>
<protein>
    <recommendedName>
        <fullName evidence="12">ATP-binding cassette sub-family F member 1</fullName>
    </recommendedName>
    <alternativeName>
        <fullName evidence="13">ATP-binding cassette 50</fullName>
    </alternativeName>
</protein>
<evidence type="ECO:0000256" key="14">
    <source>
        <dbReference type="SAM" id="MobiDB-lite"/>
    </source>
</evidence>
<reference evidence="16" key="3">
    <citation type="submission" date="2025-09" db="UniProtKB">
        <authorList>
            <consortium name="Ensembl"/>
        </authorList>
    </citation>
    <scope>IDENTIFICATION</scope>
</reference>
<dbReference type="PROSITE" id="PS50893">
    <property type="entry name" value="ABC_TRANSPORTER_2"/>
    <property type="match status" value="2"/>
</dbReference>